<keyword evidence="3" id="KW-1185">Reference proteome</keyword>
<name>A0A2P5EDR6_TREOI</name>
<protein>
    <submittedName>
        <fullName evidence="2">Uncharacterized protein</fullName>
    </submittedName>
</protein>
<dbReference type="AlphaFoldDB" id="A0A2P5EDR6"/>
<proteinExistence type="predicted"/>
<sequence>MDRSACEEKHIFIIRIKSNRTPAHVLCVAAFHSKVMNQKPRRRRRSGRLVEIPASENVGIHPLIPIQLKQPQSPSPNHPNARPLAHSPPIQAEFSGQANETATLRITDLLVQIKGRNSSKLVITKRPVQNPVAASDGCGMPIEQALRRELES</sequence>
<evidence type="ECO:0000313" key="2">
    <source>
        <dbReference type="EMBL" id="PON83682.1"/>
    </source>
</evidence>
<feature type="region of interest" description="Disordered" evidence="1">
    <location>
        <begin position="63"/>
        <end position="90"/>
    </location>
</feature>
<dbReference type="OrthoDB" id="10297199at2759"/>
<accession>A0A2P5EDR6</accession>
<dbReference type="EMBL" id="JXTC01000174">
    <property type="protein sequence ID" value="PON83682.1"/>
    <property type="molecule type" value="Genomic_DNA"/>
</dbReference>
<reference evidence="3" key="1">
    <citation type="submission" date="2016-06" db="EMBL/GenBank/DDBJ databases">
        <title>Parallel loss of symbiosis genes in relatives of nitrogen-fixing non-legume Parasponia.</title>
        <authorList>
            <person name="Van Velzen R."/>
            <person name="Holmer R."/>
            <person name="Bu F."/>
            <person name="Rutten L."/>
            <person name="Van Zeijl A."/>
            <person name="Liu W."/>
            <person name="Santuari L."/>
            <person name="Cao Q."/>
            <person name="Sharma T."/>
            <person name="Shen D."/>
            <person name="Roswanjaya Y."/>
            <person name="Wardhani T."/>
            <person name="Kalhor M.S."/>
            <person name="Jansen J."/>
            <person name="Van den Hoogen J."/>
            <person name="Gungor B."/>
            <person name="Hartog M."/>
            <person name="Hontelez J."/>
            <person name="Verver J."/>
            <person name="Yang W.-C."/>
            <person name="Schijlen E."/>
            <person name="Repin R."/>
            <person name="Schilthuizen M."/>
            <person name="Schranz E."/>
            <person name="Heidstra R."/>
            <person name="Miyata K."/>
            <person name="Fedorova E."/>
            <person name="Kohlen W."/>
            <person name="Bisseling T."/>
            <person name="Smit S."/>
            <person name="Geurts R."/>
        </authorList>
    </citation>
    <scope>NUCLEOTIDE SEQUENCE [LARGE SCALE GENOMIC DNA]</scope>
    <source>
        <strain evidence="3">cv. RG33-2</strain>
    </source>
</reference>
<dbReference type="InParanoid" id="A0A2P5EDR6"/>
<gene>
    <name evidence="2" type="ORF">TorRG33x02_204880</name>
</gene>
<evidence type="ECO:0000256" key="1">
    <source>
        <dbReference type="SAM" id="MobiDB-lite"/>
    </source>
</evidence>
<evidence type="ECO:0000313" key="3">
    <source>
        <dbReference type="Proteomes" id="UP000237000"/>
    </source>
</evidence>
<organism evidence="2 3">
    <name type="scientific">Trema orientale</name>
    <name type="common">Charcoal tree</name>
    <name type="synonym">Celtis orientalis</name>
    <dbReference type="NCBI Taxonomy" id="63057"/>
    <lineage>
        <taxon>Eukaryota</taxon>
        <taxon>Viridiplantae</taxon>
        <taxon>Streptophyta</taxon>
        <taxon>Embryophyta</taxon>
        <taxon>Tracheophyta</taxon>
        <taxon>Spermatophyta</taxon>
        <taxon>Magnoliopsida</taxon>
        <taxon>eudicotyledons</taxon>
        <taxon>Gunneridae</taxon>
        <taxon>Pentapetalae</taxon>
        <taxon>rosids</taxon>
        <taxon>fabids</taxon>
        <taxon>Rosales</taxon>
        <taxon>Cannabaceae</taxon>
        <taxon>Trema</taxon>
    </lineage>
</organism>
<dbReference type="Proteomes" id="UP000237000">
    <property type="component" value="Unassembled WGS sequence"/>
</dbReference>
<comment type="caution">
    <text evidence="2">The sequence shown here is derived from an EMBL/GenBank/DDBJ whole genome shotgun (WGS) entry which is preliminary data.</text>
</comment>